<name>A0A9P9WMZ8_9PEZI</name>
<dbReference type="PANTHER" id="PTHR48081">
    <property type="entry name" value="AB HYDROLASE SUPERFAMILY PROTEIN C4A8.06C"/>
    <property type="match status" value="1"/>
</dbReference>
<dbReference type="InterPro" id="IPR013094">
    <property type="entry name" value="AB_hydrolase_3"/>
</dbReference>
<dbReference type="InterPro" id="IPR029058">
    <property type="entry name" value="AB_hydrolase_fold"/>
</dbReference>
<dbReference type="InterPro" id="IPR050300">
    <property type="entry name" value="GDXG_lipolytic_enzyme"/>
</dbReference>
<keyword evidence="1" id="KW-0378">Hydrolase</keyword>
<dbReference type="Proteomes" id="UP000829685">
    <property type="component" value="Unassembled WGS sequence"/>
</dbReference>
<protein>
    <recommendedName>
        <fullName evidence="2">Alpha/beta hydrolase fold-3 domain-containing protein</fullName>
    </recommendedName>
</protein>
<dbReference type="AlphaFoldDB" id="A0A9P9WMZ8"/>
<evidence type="ECO:0000313" key="4">
    <source>
        <dbReference type="Proteomes" id="UP000829685"/>
    </source>
</evidence>
<dbReference type="Gene3D" id="3.40.50.1820">
    <property type="entry name" value="alpha/beta hydrolase"/>
    <property type="match status" value="1"/>
</dbReference>
<gene>
    <name evidence="3" type="ORF">JX265_005596</name>
</gene>
<accession>A0A9P9WMZ8</accession>
<comment type="caution">
    <text evidence="3">The sequence shown here is derived from an EMBL/GenBank/DDBJ whole genome shotgun (WGS) entry which is preliminary data.</text>
</comment>
<organism evidence="3 4">
    <name type="scientific">Neoarthrinium moseri</name>
    <dbReference type="NCBI Taxonomy" id="1658444"/>
    <lineage>
        <taxon>Eukaryota</taxon>
        <taxon>Fungi</taxon>
        <taxon>Dikarya</taxon>
        <taxon>Ascomycota</taxon>
        <taxon>Pezizomycotina</taxon>
        <taxon>Sordariomycetes</taxon>
        <taxon>Xylariomycetidae</taxon>
        <taxon>Amphisphaeriales</taxon>
        <taxon>Apiosporaceae</taxon>
        <taxon>Neoarthrinium</taxon>
    </lineage>
</organism>
<sequence>MPASEGHPLIAYQPFKLLFQLAYAGTVVARVPLWLVVALVRPLRPHPKWTVKQAFMARAAYVLQDVISRVGVTEKLSLQPGKEGNRFQVVKPSTSNNYIGPLASSVRPETIGGTWFPERPDAGISSKRVVYYIHGGAFVVGDGRDAFAGFAGNNMVQGKVADFVFSLQYRLSGWSGQSPFPAALQDALTGYLFLIRELGIPPQQVVVCGDSAGGNIVIALLRYIQEFGAELGIGQPRCAALVAPWVAPFDYVTEQARNRNSDFLPTSFLRWGAHTYAGSLPASNKYITPLGSPFTTPVPIFASAGTAEIFYDPVERWTEEMKQIEGNKVVFHAEDAALHDTFLLGDTLGFEESARDVIAAMRSFVDGA</sequence>
<dbReference type="SUPFAM" id="SSF53474">
    <property type="entry name" value="alpha/beta-Hydrolases"/>
    <property type="match status" value="1"/>
</dbReference>
<evidence type="ECO:0000313" key="3">
    <source>
        <dbReference type="EMBL" id="KAI1871610.1"/>
    </source>
</evidence>
<evidence type="ECO:0000256" key="1">
    <source>
        <dbReference type="ARBA" id="ARBA00022801"/>
    </source>
</evidence>
<feature type="domain" description="Alpha/beta hydrolase fold-3" evidence="2">
    <location>
        <begin position="130"/>
        <end position="341"/>
    </location>
</feature>
<dbReference type="GO" id="GO:0016787">
    <property type="term" value="F:hydrolase activity"/>
    <property type="evidence" value="ECO:0007669"/>
    <property type="project" value="UniProtKB-KW"/>
</dbReference>
<dbReference type="EMBL" id="JAFIMR010000012">
    <property type="protein sequence ID" value="KAI1871610.1"/>
    <property type="molecule type" value="Genomic_DNA"/>
</dbReference>
<evidence type="ECO:0000259" key="2">
    <source>
        <dbReference type="Pfam" id="PF07859"/>
    </source>
</evidence>
<dbReference type="Pfam" id="PF07859">
    <property type="entry name" value="Abhydrolase_3"/>
    <property type="match status" value="1"/>
</dbReference>
<keyword evidence="4" id="KW-1185">Reference proteome</keyword>
<reference evidence="3" key="1">
    <citation type="submission" date="2021-03" db="EMBL/GenBank/DDBJ databases">
        <title>Revisited historic fungal species revealed as producer of novel bioactive compounds through whole genome sequencing and comparative genomics.</title>
        <authorList>
            <person name="Vignolle G.A."/>
            <person name="Hochenegger N."/>
            <person name="Mach R.L."/>
            <person name="Mach-Aigner A.R."/>
            <person name="Javad Rahimi M."/>
            <person name="Salim K.A."/>
            <person name="Chan C.M."/>
            <person name="Lim L.B.L."/>
            <person name="Cai F."/>
            <person name="Druzhinina I.S."/>
            <person name="U'Ren J.M."/>
            <person name="Derntl C."/>
        </authorList>
    </citation>
    <scope>NUCLEOTIDE SEQUENCE</scope>
    <source>
        <strain evidence="3">TUCIM 5799</strain>
    </source>
</reference>
<dbReference type="PANTHER" id="PTHR48081:SF8">
    <property type="entry name" value="ALPHA_BETA HYDROLASE FOLD-3 DOMAIN-CONTAINING PROTEIN-RELATED"/>
    <property type="match status" value="1"/>
</dbReference>
<proteinExistence type="predicted"/>